<gene>
    <name evidence="1" type="ORF">Ctob_009233</name>
</gene>
<protein>
    <submittedName>
        <fullName evidence="1">Uncharacterized protein</fullName>
    </submittedName>
</protein>
<accession>A0A0M0JMH6</accession>
<evidence type="ECO:0000313" key="1">
    <source>
        <dbReference type="EMBL" id="KOO27799.1"/>
    </source>
</evidence>
<feature type="non-terminal residue" evidence="1">
    <location>
        <position position="1"/>
    </location>
</feature>
<keyword evidence="2" id="KW-1185">Reference proteome</keyword>
<proteinExistence type="predicted"/>
<comment type="caution">
    <text evidence="1">The sequence shown here is derived from an EMBL/GenBank/DDBJ whole genome shotgun (WGS) entry which is preliminary data.</text>
</comment>
<dbReference type="InterPro" id="IPR015943">
    <property type="entry name" value="WD40/YVTN_repeat-like_dom_sf"/>
</dbReference>
<evidence type="ECO:0000313" key="2">
    <source>
        <dbReference type="Proteomes" id="UP000037460"/>
    </source>
</evidence>
<sequence>RGGGLGLAPAEATPGPAALRDELPVVRRPSAMPSGHHRTMALGALPAALTAALRQRELQPQPDPCSFGCGVGAVAWAAMGSTLYVWRAAAPQGCRRLASPLPSELAAADLVCEVQPGSGAADSVLLLVCWASRSSCRLALYQLEALSLQPPISVPTPIAEASVPLPSSAESIALRPTPGTVLHATGSSAAAVLGTTAGLFAVVLGVGGSTMQVVALQRDAGVVSSILTTVKSYFVSAPTTAPGTSALLKRLALASDWLVTLSAPAAAAAAVDGTHGGADDEEDGAVVGAEGSLDVWRRGGAGQSYEHAGSHQVPADACDLALIPQEAGTGCTLLVLVAGVAPSSFEVSLLEYSLMSAGERRTVLTPSDVAGAPAIPMPRLPTISTPAQRDALRLVCSKRAGGPALAYRPSVASVGGGLGLRFPVVATAAANFALTNLTNFGGEAWALRDSSGRPSCALIGRAGAAMGSGEQSGELGPLPDARLLGAGDDHDGALLLFTHQVIRVGAEPARRPGRMLVPQGPGAVSGAAVDGFVTKLRPAFEQFLSFQASGWTGAMELSEDP</sequence>
<organism evidence="1 2">
    <name type="scientific">Chrysochromulina tobinii</name>
    <dbReference type="NCBI Taxonomy" id="1460289"/>
    <lineage>
        <taxon>Eukaryota</taxon>
        <taxon>Haptista</taxon>
        <taxon>Haptophyta</taxon>
        <taxon>Prymnesiophyceae</taxon>
        <taxon>Prymnesiales</taxon>
        <taxon>Chrysochromulinaceae</taxon>
        <taxon>Chrysochromulina</taxon>
    </lineage>
</organism>
<dbReference type="Gene3D" id="2.130.10.10">
    <property type="entry name" value="YVTN repeat-like/Quinoprotein amine dehydrogenase"/>
    <property type="match status" value="1"/>
</dbReference>
<dbReference type="EMBL" id="JWZX01002663">
    <property type="protein sequence ID" value="KOO27799.1"/>
    <property type="molecule type" value="Genomic_DNA"/>
</dbReference>
<name>A0A0M0JMH6_9EUKA</name>
<reference evidence="2" key="1">
    <citation type="journal article" date="2015" name="PLoS Genet.">
        <title>Genome Sequence and Transcriptome Analyses of Chrysochromulina tobin: Metabolic Tools for Enhanced Algal Fitness in the Prominent Order Prymnesiales (Haptophyceae).</title>
        <authorList>
            <person name="Hovde B.T."/>
            <person name="Deodato C.R."/>
            <person name="Hunsperger H.M."/>
            <person name="Ryken S.A."/>
            <person name="Yost W."/>
            <person name="Jha R.K."/>
            <person name="Patterson J."/>
            <person name="Monnat R.J. Jr."/>
            <person name="Barlow S.B."/>
            <person name="Starkenburg S.R."/>
            <person name="Cattolico R.A."/>
        </authorList>
    </citation>
    <scope>NUCLEOTIDE SEQUENCE</scope>
    <source>
        <strain evidence="2">CCMP291</strain>
    </source>
</reference>
<dbReference type="Proteomes" id="UP000037460">
    <property type="component" value="Unassembled WGS sequence"/>
</dbReference>
<dbReference type="AlphaFoldDB" id="A0A0M0JMH6"/>